<dbReference type="SUPFAM" id="SSF56399">
    <property type="entry name" value="ADP-ribosylation"/>
    <property type="match status" value="1"/>
</dbReference>
<accession>A0AAV2RZR7</accession>
<evidence type="ECO:0000256" key="2">
    <source>
        <dbReference type="ARBA" id="ARBA00022676"/>
    </source>
</evidence>
<dbReference type="GO" id="GO:1990404">
    <property type="term" value="F:NAD+-protein mono-ADP-ribosyltransferase activity"/>
    <property type="evidence" value="ECO:0007669"/>
    <property type="project" value="TreeGrafter"/>
</dbReference>
<dbReference type="GO" id="GO:0008270">
    <property type="term" value="F:zinc ion binding"/>
    <property type="evidence" value="ECO:0007669"/>
    <property type="project" value="UniProtKB-KW"/>
</dbReference>
<keyword evidence="2 15" id="KW-0328">Glycosyltransferase</keyword>
<dbReference type="GO" id="GO:0005730">
    <property type="term" value="C:nucleolus"/>
    <property type="evidence" value="ECO:0007669"/>
    <property type="project" value="TreeGrafter"/>
</dbReference>
<dbReference type="Pfam" id="PF00644">
    <property type="entry name" value="PARP"/>
    <property type="match status" value="1"/>
</dbReference>
<dbReference type="FunFam" id="1.20.142.10:FF:000002">
    <property type="entry name" value="Poly [ADP-ribose] polymerase"/>
    <property type="match status" value="1"/>
</dbReference>
<evidence type="ECO:0000256" key="11">
    <source>
        <dbReference type="ARBA" id="ARBA00023125"/>
    </source>
</evidence>
<keyword evidence="5" id="KW-0479">Metal-binding</keyword>
<evidence type="ECO:0000259" key="19">
    <source>
        <dbReference type="PROSITE" id="PS51977"/>
    </source>
</evidence>
<dbReference type="Gene3D" id="1.20.142.10">
    <property type="entry name" value="Poly(ADP-ribose) polymerase, regulatory domain"/>
    <property type="match status" value="1"/>
</dbReference>
<evidence type="ECO:0000259" key="18">
    <source>
        <dbReference type="PROSITE" id="PS51060"/>
    </source>
</evidence>
<evidence type="ECO:0000256" key="16">
    <source>
        <dbReference type="SAM" id="MobiDB-lite"/>
    </source>
</evidence>
<keyword evidence="10 15" id="KW-0520">NAD</keyword>
<dbReference type="GO" id="GO:0003950">
    <property type="term" value="F:NAD+ poly-ADP-ribosyltransferase activity"/>
    <property type="evidence" value="ECO:0007669"/>
    <property type="project" value="UniProtKB-UniRule"/>
</dbReference>
<dbReference type="EC" id="2.4.2.-" evidence="15"/>
<dbReference type="SUPFAM" id="SSF47587">
    <property type="entry name" value="Domain of poly(ADP-ribose) polymerase"/>
    <property type="match status" value="1"/>
</dbReference>
<gene>
    <name evidence="20" type="ORF">MNOR_LOCUS30612</name>
</gene>
<evidence type="ECO:0000256" key="8">
    <source>
        <dbReference type="ARBA" id="ARBA00022771"/>
    </source>
</evidence>
<feature type="compositionally biased region" description="Basic residues" evidence="16">
    <location>
        <begin position="55"/>
        <end position="65"/>
    </location>
</feature>
<evidence type="ECO:0000313" key="20">
    <source>
        <dbReference type="EMBL" id="CAL4150764.1"/>
    </source>
</evidence>
<evidence type="ECO:0000256" key="13">
    <source>
        <dbReference type="ARBA" id="ARBA00024347"/>
    </source>
</evidence>
<name>A0AAV2RZR7_MEGNR</name>
<feature type="region of interest" description="Disordered" evidence="16">
    <location>
        <begin position="55"/>
        <end position="79"/>
    </location>
</feature>
<feature type="domain" description="PARP catalytic" evidence="17">
    <location>
        <begin position="361"/>
        <end position="584"/>
    </location>
</feature>
<dbReference type="PROSITE" id="PS51060">
    <property type="entry name" value="PARP_ALPHA_HD"/>
    <property type="match status" value="1"/>
</dbReference>
<dbReference type="AlphaFoldDB" id="A0AAV2RZR7"/>
<proteinExistence type="inferred from homology"/>
<keyword evidence="3 15" id="KW-0808">Transferase</keyword>
<dbReference type="InterPro" id="IPR008893">
    <property type="entry name" value="WGR_domain"/>
</dbReference>
<protein>
    <recommendedName>
        <fullName evidence="15">Poly [ADP-ribose] polymerase</fullName>
        <shortName evidence="15">PARP</shortName>
        <ecNumber evidence="15">2.4.2.-</ecNumber>
    </recommendedName>
</protein>
<evidence type="ECO:0000256" key="12">
    <source>
        <dbReference type="ARBA" id="ARBA00023242"/>
    </source>
</evidence>
<evidence type="ECO:0000256" key="9">
    <source>
        <dbReference type="ARBA" id="ARBA00022833"/>
    </source>
</evidence>
<dbReference type="CDD" id="cd01437">
    <property type="entry name" value="parp_like"/>
    <property type="match status" value="1"/>
</dbReference>
<dbReference type="GO" id="GO:0003677">
    <property type="term" value="F:DNA binding"/>
    <property type="evidence" value="ECO:0007669"/>
    <property type="project" value="UniProtKB-KW"/>
</dbReference>
<keyword evidence="7" id="KW-0013">ADP-ribosylation</keyword>
<keyword evidence="21" id="KW-1185">Reference proteome</keyword>
<keyword evidence="9" id="KW-0862">Zinc</keyword>
<dbReference type="PROSITE" id="PS51977">
    <property type="entry name" value="WGR"/>
    <property type="match status" value="1"/>
</dbReference>
<evidence type="ECO:0000256" key="7">
    <source>
        <dbReference type="ARBA" id="ARBA00022765"/>
    </source>
</evidence>
<dbReference type="Pfam" id="PF02877">
    <property type="entry name" value="PARP_reg"/>
    <property type="match status" value="1"/>
</dbReference>
<keyword evidence="6" id="KW-0677">Repeat</keyword>
<dbReference type="GO" id="GO:0070212">
    <property type="term" value="P:protein poly-ADP-ribosylation"/>
    <property type="evidence" value="ECO:0007669"/>
    <property type="project" value="TreeGrafter"/>
</dbReference>
<dbReference type="Gene3D" id="2.20.140.10">
    <property type="entry name" value="WGR domain"/>
    <property type="match status" value="1"/>
</dbReference>
<evidence type="ECO:0000256" key="15">
    <source>
        <dbReference type="RuleBase" id="RU362114"/>
    </source>
</evidence>
<dbReference type="InterPro" id="IPR036616">
    <property type="entry name" value="Poly(ADP-ribose)pol_reg_dom_sf"/>
</dbReference>
<evidence type="ECO:0000256" key="3">
    <source>
        <dbReference type="ARBA" id="ARBA00022679"/>
    </source>
</evidence>
<dbReference type="GO" id="GO:0035861">
    <property type="term" value="C:site of double-strand break"/>
    <property type="evidence" value="ECO:0007669"/>
    <property type="project" value="TreeGrafter"/>
</dbReference>
<dbReference type="InterPro" id="IPR050800">
    <property type="entry name" value="ARTD/PARP"/>
</dbReference>
<comment type="caution">
    <text evidence="20">The sequence shown here is derived from an EMBL/GenBank/DDBJ whole genome shotgun (WGS) entry which is preliminary data.</text>
</comment>
<keyword evidence="12" id="KW-0539">Nucleus</keyword>
<dbReference type="GO" id="GO:0016779">
    <property type="term" value="F:nucleotidyltransferase activity"/>
    <property type="evidence" value="ECO:0007669"/>
    <property type="project" value="UniProtKB-KW"/>
</dbReference>
<dbReference type="InterPro" id="IPR004102">
    <property type="entry name" value="Poly(ADP-ribose)pol_reg_dom"/>
</dbReference>
<feature type="domain" description="PARP alpha-helical" evidence="18">
    <location>
        <begin position="236"/>
        <end position="353"/>
    </location>
</feature>
<sequence>MYCTPSTLWVWRAEGRGGWGGRTAPDDAGQCGAVWFLVPASNQQLLRADINHKMARGKRGAPKATKKVDDSEPPTKIVKEDSGNTKIRRAIKDVKNKEKKTKTYKPDAFLIGTNIKIHEDYSCMLNQTNIGHNNNKFYVIQVAQNGKKFICFTRWGRVGETGMMNTSEFTKVEDAIKAFEKKFKDKTKNNWDKREDFTAHSGKYTYLEMDDEDSDEAEDTTDSGAVLQVGPCFNGKSQLDLRTQLLLNLIFNTQMFTGQMESMKLDVKKMPLGKLSKSQIAKGLNTLLDLEAAIKDNKPHATLSDLSSKFYTIVPHDFGRMVPPVIDDQQVVQTKKEVMMTLSDIELTQSLQKEKANATVHPLDEKYQMLDCSLRLLQKGSEEYKLIQAYATHCSDSRKCKLLDAWTVDRKGEKERASIHDDLDNRKLLWHGTNVAVVAAILKAGLRIMPHSGGRVGKGIYFASEHATSSCYVRCHWGDFEGEKNIGFMFLVEVMLGNVKVIKQDDSTLKKAPAGFHSVLAMGRREPDPKAEKTIYLDEKKVVVPLGKPVNQNEFKDSYFYQSEYLVYKESQARIRYILKFSFN</sequence>
<dbReference type="FunFam" id="2.20.140.10:FF:000001">
    <property type="entry name" value="Poly [ADP-ribose] polymerase"/>
    <property type="match status" value="1"/>
</dbReference>
<dbReference type="PANTHER" id="PTHR10459">
    <property type="entry name" value="DNA LIGASE"/>
    <property type="match status" value="1"/>
</dbReference>
<evidence type="ECO:0000256" key="4">
    <source>
        <dbReference type="ARBA" id="ARBA00022695"/>
    </source>
</evidence>
<comment type="catalytic activity">
    <reaction evidence="14">
        <text>NAD(+) + (ADP-D-ribosyl)n-acceptor = nicotinamide + (ADP-D-ribosyl)n+1-acceptor + H(+).</text>
        <dbReference type="EC" id="2.4.2.30"/>
    </reaction>
</comment>
<evidence type="ECO:0000256" key="1">
    <source>
        <dbReference type="ARBA" id="ARBA00004123"/>
    </source>
</evidence>
<dbReference type="PANTHER" id="PTHR10459:SF66">
    <property type="entry name" value="PROTEIN MONO-ADP-RIBOSYLTRANSFERASE PARP3"/>
    <property type="match status" value="1"/>
</dbReference>
<comment type="similarity">
    <text evidence="13">Belongs to the ARTD/PARP family.</text>
</comment>
<dbReference type="Pfam" id="PF05406">
    <property type="entry name" value="WGR"/>
    <property type="match status" value="1"/>
</dbReference>
<dbReference type="EMBL" id="CAXKWB010037865">
    <property type="protein sequence ID" value="CAL4150764.1"/>
    <property type="molecule type" value="Genomic_DNA"/>
</dbReference>
<dbReference type="Gene3D" id="3.90.228.10">
    <property type="match status" value="1"/>
</dbReference>
<feature type="non-terminal residue" evidence="20">
    <location>
        <position position="584"/>
    </location>
</feature>
<dbReference type="PROSITE" id="PS51059">
    <property type="entry name" value="PARP_CATALYTIC"/>
    <property type="match status" value="1"/>
</dbReference>
<dbReference type="InterPro" id="IPR012317">
    <property type="entry name" value="Poly(ADP-ribose)pol_cat_dom"/>
</dbReference>
<evidence type="ECO:0000256" key="5">
    <source>
        <dbReference type="ARBA" id="ARBA00022723"/>
    </source>
</evidence>
<dbReference type="SUPFAM" id="SSF142921">
    <property type="entry name" value="WGR domain-like"/>
    <property type="match status" value="1"/>
</dbReference>
<keyword evidence="8" id="KW-0863">Zinc-finger</keyword>
<comment type="subcellular location">
    <subcellularLocation>
        <location evidence="1">Nucleus</location>
    </subcellularLocation>
</comment>
<dbReference type="Proteomes" id="UP001497623">
    <property type="component" value="Unassembled WGS sequence"/>
</dbReference>
<dbReference type="InterPro" id="IPR036930">
    <property type="entry name" value="WGR_dom_sf"/>
</dbReference>
<evidence type="ECO:0000256" key="6">
    <source>
        <dbReference type="ARBA" id="ARBA00022737"/>
    </source>
</evidence>
<evidence type="ECO:0000259" key="17">
    <source>
        <dbReference type="PROSITE" id="PS51059"/>
    </source>
</evidence>
<evidence type="ECO:0000313" key="21">
    <source>
        <dbReference type="Proteomes" id="UP001497623"/>
    </source>
</evidence>
<organism evidence="20 21">
    <name type="scientific">Meganyctiphanes norvegica</name>
    <name type="common">Northern krill</name>
    <name type="synonym">Thysanopoda norvegica</name>
    <dbReference type="NCBI Taxonomy" id="48144"/>
    <lineage>
        <taxon>Eukaryota</taxon>
        <taxon>Metazoa</taxon>
        <taxon>Ecdysozoa</taxon>
        <taxon>Arthropoda</taxon>
        <taxon>Crustacea</taxon>
        <taxon>Multicrustacea</taxon>
        <taxon>Malacostraca</taxon>
        <taxon>Eumalacostraca</taxon>
        <taxon>Eucarida</taxon>
        <taxon>Euphausiacea</taxon>
        <taxon>Euphausiidae</taxon>
        <taxon>Meganyctiphanes</taxon>
    </lineage>
</organism>
<dbReference type="GO" id="GO:0006302">
    <property type="term" value="P:double-strand break repair"/>
    <property type="evidence" value="ECO:0007669"/>
    <property type="project" value="TreeGrafter"/>
</dbReference>
<dbReference type="SMART" id="SM00773">
    <property type="entry name" value="WGR"/>
    <property type="match status" value="1"/>
</dbReference>
<reference evidence="20 21" key="1">
    <citation type="submission" date="2024-05" db="EMBL/GenBank/DDBJ databases">
        <authorList>
            <person name="Wallberg A."/>
        </authorList>
    </citation>
    <scope>NUCLEOTIDE SEQUENCE [LARGE SCALE GENOMIC DNA]</scope>
</reference>
<dbReference type="CDD" id="cd08002">
    <property type="entry name" value="WGR_PARP3_like"/>
    <property type="match status" value="1"/>
</dbReference>
<evidence type="ECO:0000256" key="14">
    <source>
        <dbReference type="ARBA" id="ARBA00033987"/>
    </source>
</evidence>
<keyword evidence="11" id="KW-0238">DNA-binding</keyword>
<feature type="domain" description="WGR" evidence="19">
    <location>
        <begin position="114"/>
        <end position="204"/>
    </location>
</feature>
<evidence type="ECO:0000256" key="10">
    <source>
        <dbReference type="ARBA" id="ARBA00023027"/>
    </source>
</evidence>
<keyword evidence="4" id="KW-0548">Nucleotidyltransferase</keyword>